<dbReference type="AlphaFoldDB" id="A0A2L0FB14"/>
<gene>
    <name evidence="1" type="ORF">SOCE26_103260</name>
</gene>
<proteinExistence type="predicted"/>
<name>A0A2L0FB14_SORCE</name>
<reference evidence="1 2" key="1">
    <citation type="submission" date="2015-09" db="EMBL/GenBank/DDBJ databases">
        <title>Sorangium comparison.</title>
        <authorList>
            <person name="Zaburannyi N."/>
            <person name="Bunk B."/>
            <person name="Overmann J."/>
            <person name="Mueller R."/>
        </authorList>
    </citation>
    <scope>NUCLEOTIDE SEQUENCE [LARGE SCALE GENOMIC DNA]</scope>
    <source>
        <strain evidence="1 2">So ce26</strain>
    </source>
</reference>
<accession>A0A2L0FB14</accession>
<organism evidence="1 2">
    <name type="scientific">Sorangium cellulosum</name>
    <name type="common">Polyangium cellulosum</name>
    <dbReference type="NCBI Taxonomy" id="56"/>
    <lineage>
        <taxon>Bacteria</taxon>
        <taxon>Pseudomonadati</taxon>
        <taxon>Myxococcota</taxon>
        <taxon>Polyangia</taxon>
        <taxon>Polyangiales</taxon>
        <taxon>Polyangiaceae</taxon>
        <taxon>Sorangium</taxon>
    </lineage>
</organism>
<dbReference type="Proteomes" id="UP000238348">
    <property type="component" value="Chromosome"/>
</dbReference>
<protein>
    <submittedName>
        <fullName evidence="1">Uncharacterized protein</fullName>
    </submittedName>
</protein>
<evidence type="ECO:0000313" key="1">
    <source>
        <dbReference type="EMBL" id="AUX48785.1"/>
    </source>
</evidence>
<sequence>MLKLPKDLVADPRHDAVSALLATRAGLLWEGGRNEVATLPMTDALAAELRGALSAKHACHGLELITDKLASEQKGLDAAARKAPESPQNARASRLLFLASDGSTRFYRDCDALLSRYPQRLLACRLEISGEELGEKLTGTAKMIRSVLVFDKRVAARALLALLDAS</sequence>
<evidence type="ECO:0000313" key="2">
    <source>
        <dbReference type="Proteomes" id="UP000238348"/>
    </source>
</evidence>
<dbReference type="EMBL" id="CP012673">
    <property type="protein sequence ID" value="AUX48785.1"/>
    <property type="molecule type" value="Genomic_DNA"/>
</dbReference>